<feature type="region of interest" description="Disordered" evidence="1">
    <location>
        <begin position="122"/>
        <end position="174"/>
    </location>
</feature>
<dbReference type="AlphaFoldDB" id="A0A2W7CZI7"/>
<feature type="chain" id="PRO_5016165951" evidence="2">
    <location>
        <begin position="30"/>
        <end position="331"/>
    </location>
</feature>
<dbReference type="InterPro" id="IPR003646">
    <property type="entry name" value="SH3-like_bac-type"/>
</dbReference>
<sequence length="331" mass="34516">MMRRTVTLRTTLPALIAVPLLMAAWPAIAMAEEASDLVISIVTGLAPDDLLNVRATASPIAKVETRLAVGDSVTNLGCNDVNGHEWCKIESTGKEKLSGWAPARYLTPLNPAPYVEGQTKPVDATEVASSGNEADQAQPPDSPQTTGTDSPAKPQPAVAPPPDLTERLGGADPVAGAQSTLKSAAEIGQTAMQDAYGLAFAAQENPTTGEIEEPVAALASTAPPPDPQTVARLEPPSDHAADATNEIPCARYVGEPMTRCAVSVVRAGTDKADVTVTWPDGGTRVISFVAGKPAGSDARSDFRFTREGSLNMIRVGVSERFEITDRLVLGG</sequence>
<keyword evidence="2" id="KW-0732">Signal</keyword>
<reference evidence="5" key="1">
    <citation type="submission" date="2017-03" db="EMBL/GenBank/DDBJ databases">
        <authorList>
            <person name="Safronova V.I."/>
            <person name="Sazanova A.L."/>
            <person name="Chirak E.R."/>
        </authorList>
    </citation>
    <scope>NUCLEOTIDE SEQUENCE [LARGE SCALE GENOMIC DNA]</scope>
    <source>
        <strain evidence="5">Ach-343</strain>
    </source>
</reference>
<accession>A0A2W7CZI7</accession>
<dbReference type="Gene3D" id="2.30.30.40">
    <property type="entry name" value="SH3 Domains"/>
    <property type="match status" value="1"/>
</dbReference>
<proteinExistence type="predicted"/>
<dbReference type="RefSeq" id="WP_167458363.1">
    <property type="nucleotide sequence ID" value="NZ_MZXV01000013.1"/>
</dbReference>
<evidence type="ECO:0000313" key="4">
    <source>
        <dbReference type="EMBL" id="PZV39219.1"/>
    </source>
</evidence>
<name>A0A2W7CZI7_9HYPH</name>
<gene>
    <name evidence="4" type="ORF">B5V02_04250</name>
</gene>
<keyword evidence="5" id="KW-1185">Reference proteome</keyword>
<organism evidence="4 5">
    <name type="scientific">Mesorhizobium kowhaii</name>
    <dbReference type="NCBI Taxonomy" id="1300272"/>
    <lineage>
        <taxon>Bacteria</taxon>
        <taxon>Pseudomonadati</taxon>
        <taxon>Pseudomonadota</taxon>
        <taxon>Alphaproteobacteria</taxon>
        <taxon>Hyphomicrobiales</taxon>
        <taxon>Phyllobacteriaceae</taxon>
        <taxon>Mesorhizobium</taxon>
    </lineage>
</organism>
<evidence type="ECO:0000313" key="5">
    <source>
        <dbReference type="Proteomes" id="UP000248616"/>
    </source>
</evidence>
<feature type="compositionally biased region" description="Pro residues" evidence="1">
    <location>
        <begin position="153"/>
        <end position="163"/>
    </location>
</feature>
<evidence type="ECO:0000256" key="1">
    <source>
        <dbReference type="SAM" id="MobiDB-lite"/>
    </source>
</evidence>
<comment type="caution">
    <text evidence="4">The sequence shown here is derived from an EMBL/GenBank/DDBJ whole genome shotgun (WGS) entry which is preliminary data.</text>
</comment>
<dbReference type="Pfam" id="PF08239">
    <property type="entry name" value="SH3_3"/>
    <property type="match status" value="1"/>
</dbReference>
<dbReference type="EMBL" id="MZXV01000013">
    <property type="protein sequence ID" value="PZV39219.1"/>
    <property type="molecule type" value="Genomic_DNA"/>
</dbReference>
<evidence type="ECO:0000259" key="3">
    <source>
        <dbReference type="Pfam" id="PF08239"/>
    </source>
</evidence>
<feature type="signal peptide" evidence="2">
    <location>
        <begin position="1"/>
        <end position="29"/>
    </location>
</feature>
<evidence type="ECO:0000256" key="2">
    <source>
        <dbReference type="SAM" id="SignalP"/>
    </source>
</evidence>
<dbReference type="Proteomes" id="UP000248616">
    <property type="component" value="Unassembled WGS sequence"/>
</dbReference>
<feature type="domain" description="SH3b" evidence="3">
    <location>
        <begin position="51"/>
        <end position="107"/>
    </location>
</feature>
<protein>
    <submittedName>
        <fullName evidence="4">Peptide-binding protein</fullName>
    </submittedName>
</protein>